<comment type="caution">
    <text evidence="1">The sequence shown here is derived from an EMBL/GenBank/DDBJ whole genome shotgun (WGS) entry which is preliminary data.</text>
</comment>
<evidence type="ECO:0000313" key="2">
    <source>
        <dbReference type="Proteomes" id="UP001652503"/>
    </source>
</evidence>
<dbReference type="Proteomes" id="UP001652503">
    <property type="component" value="Unassembled WGS sequence"/>
</dbReference>
<evidence type="ECO:0000313" key="1">
    <source>
        <dbReference type="EMBL" id="MCV2866528.1"/>
    </source>
</evidence>
<protein>
    <recommendedName>
        <fullName evidence="3">Phytanoyl-CoA dioxygenase</fullName>
    </recommendedName>
</protein>
<dbReference type="RefSeq" id="WP_263723065.1">
    <property type="nucleotide sequence ID" value="NZ_JAOWLA010000020.1"/>
</dbReference>
<sequence>MVVDLARAGWVRFPAEAATLAWVRAALPHLRAAVDDPAADWRSGGTWLVGLEALPNAADGSVDGVPLAGAAAQAAAAAFGLLPLHRAQISVTRPGYPLPSPDEGEAAYGFRLRRDAAHVDGLLAVGPERRRMLKEPHAYILGIGLNDSDPGASPLALWEGSQRIVARAFRAALADTPPARWGEVDLTGSYQAARREIFATCPRRVVPLRVGEAVLMHRMLLHGISPWERDARAPIEGRATAYFRPQLISQKAWLAWD</sequence>
<proteinExistence type="predicted"/>
<name>A0ABT2Z5W2_9RHOB</name>
<keyword evidence="2" id="KW-1185">Reference proteome</keyword>
<organism evidence="1 2">
    <name type="scientific">Albidovulum sediminicola</name>
    <dbReference type="NCBI Taxonomy" id="2984331"/>
    <lineage>
        <taxon>Bacteria</taxon>
        <taxon>Pseudomonadati</taxon>
        <taxon>Pseudomonadota</taxon>
        <taxon>Alphaproteobacteria</taxon>
        <taxon>Rhodobacterales</taxon>
        <taxon>Paracoccaceae</taxon>
        <taxon>Albidovulum</taxon>
    </lineage>
</organism>
<accession>A0ABT2Z5W2</accession>
<gene>
    <name evidence="1" type="ORF">OE647_17565</name>
</gene>
<evidence type="ECO:0008006" key="3">
    <source>
        <dbReference type="Google" id="ProtNLM"/>
    </source>
</evidence>
<dbReference type="EMBL" id="JAOWLA010000020">
    <property type="protein sequence ID" value="MCV2866528.1"/>
    <property type="molecule type" value="Genomic_DNA"/>
</dbReference>
<dbReference type="Gene3D" id="2.60.120.620">
    <property type="entry name" value="q2cbj1_9rhob like domain"/>
    <property type="match status" value="1"/>
</dbReference>
<reference evidence="1 2" key="1">
    <citation type="submission" date="2022-10" db="EMBL/GenBank/DDBJ databases">
        <title>Defluviimonas sp. nov., isolated from ocean surface water.</title>
        <authorList>
            <person name="He W."/>
            <person name="Wang L."/>
            <person name="Zhang D.-F."/>
        </authorList>
    </citation>
    <scope>NUCLEOTIDE SEQUENCE [LARGE SCALE GENOMIC DNA]</scope>
    <source>
        <strain evidence="1 2">WL0075</strain>
    </source>
</reference>
<dbReference type="SUPFAM" id="SSF51197">
    <property type="entry name" value="Clavaminate synthase-like"/>
    <property type="match status" value="1"/>
</dbReference>